<protein>
    <submittedName>
        <fullName evidence="2">6739_t:CDS:1</fullName>
    </submittedName>
</protein>
<keyword evidence="1" id="KW-0472">Membrane</keyword>
<feature type="transmembrane region" description="Helical" evidence="1">
    <location>
        <begin position="46"/>
        <end position="66"/>
    </location>
</feature>
<evidence type="ECO:0000256" key="1">
    <source>
        <dbReference type="SAM" id="Phobius"/>
    </source>
</evidence>
<sequence>NRGVEVVSFLDRRWSLSESPLLEPLLLESEWSRVTRVIVSKIKSRLLFLAVLVIVYGTVGSGISLVDPCWSDLSICGIGIRGIFLGIIAKVSVFGLVSLHWCVFVTSVLFLSYSFWYFVTPLSMSLLLLVSHG</sequence>
<reference evidence="2" key="1">
    <citation type="submission" date="2021-06" db="EMBL/GenBank/DDBJ databases">
        <authorList>
            <person name="Kallberg Y."/>
            <person name="Tangrot J."/>
            <person name="Rosling A."/>
        </authorList>
    </citation>
    <scope>NUCLEOTIDE SEQUENCE</scope>
    <source>
        <strain evidence="2">MA453B</strain>
    </source>
</reference>
<comment type="caution">
    <text evidence="2">The sequence shown here is derived from an EMBL/GenBank/DDBJ whole genome shotgun (WGS) entry which is preliminary data.</text>
</comment>
<feature type="non-terminal residue" evidence="2">
    <location>
        <position position="133"/>
    </location>
</feature>
<gene>
    <name evidence="2" type="ORF">DERYTH_LOCUS25168</name>
</gene>
<evidence type="ECO:0000313" key="2">
    <source>
        <dbReference type="EMBL" id="CAG8809794.1"/>
    </source>
</evidence>
<feature type="transmembrane region" description="Helical" evidence="1">
    <location>
        <begin position="108"/>
        <end position="130"/>
    </location>
</feature>
<feature type="transmembrane region" description="Helical" evidence="1">
    <location>
        <begin position="78"/>
        <end position="101"/>
    </location>
</feature>
<organism evidence="2 3">
    <name type="scientific">Dentiscutata erythropus</name>
    <dbReference type="NCBI Taxonomy" id="1348616"/>
    <lineage>
        <taxon>Eukaryota</taxon>
        <taxon>Fungi</taxon>
        <taxon>Fungi incertae sedis</taxon>
        <taxon>Mucoromycota</taxon>
        <taxon>Glomeromycotina</taxon>
        <taxon>Glomeromycetes</taxon>
        <taxon>Diversisporales</taxon>
        <taxon>Gigasporaceae</taxon>
        <taxon>Dentiscutata</taxon>
    </lineage>
</organism>
<keyword evidence="1" id="KW-0812">Transmembrane</keyword>
<keyword evidence="1" id="KW-1133">Transmembrane helix</keyword>
<proteinExistence type="predicted"/>
<dbReference type="Proteomes" id="UP000789405">
    <property type="component" value="Unassembled WGS sequence"/>
</dbReference>
<dbReference type="OrthoDB" id="2490142at2759"/>
<keyword evidence="3" id="KW-1185">Reference proteome</keyword>
<name>A0A9N9K5E0_9GLOM</name>
<dbReference type="EMBL" id="CAJVPY010045531">
    <property type="protein sequence ID" value="CAG8809794.1"/>
    <property type="molecule type" value="Genomic_DNA"/>
</dbReference>
<evidence type="ECO:0000313" key="3">
    <source>
        <dbReference type="Proteomes" id="UP000789405"/>
    </source>
</evidence>
<accession>A0A9N9K5E0</accession>
<dbReference type="AlphaFoldDB" id="A0A9N9K5E0"/>